<sequence>DDDSDDSNPATEIPALLSDFNAQEIDTYDVKPLATYELKLWVGLAFDLLSDVREAVKHAAAHLQQKKNSALTKKDHLRDQSEINKSRVLGSLKAGEYNHNYDRIEALRVLLKQPAADGEMEAKLRRIDEQNGDLNMINLVANRSAGDRNRLATGSWIWSVFEPPNEKHKQPDRKECTHWHHLRMEKTQVDTHIELLCADFRAGIRGFDCLHKSWTAATECEGLSTGGRAYLYQKADMYRRMRNKLAAAYKKALKPSIDPEALDHHLVRLPQPTY</sequence>
<protein>
    <submittedName>
        <fullName evidence="1">Uncharacterized protein</fullName>
    </submittedName>
</protein>
<keyword evidence="2" id="KW-1185">Reference proteome</keyword>
<dbReference type="AlphaFoldDB" id="A0A371CVQ0"/>
<evidence type="ECO:0000313" key="2">
    <source>
        <dbReference type="Proteomes" id="UP000256964"/>
    </source>
</evidence>
<organism evidence="1 2">
    <name type="scientific">Lentinus brumalis</name>
    <dbReference type="NCBI Taxonomy" id="2498619"/>
    <lineage>
        <taxon>Eukaryota</taxon>
        <taxon>Fungi</taxon>
        <taxon>Dikarya</taxon>
        <taxon>Basidiomycota</taxon>
        <taxon>Agaricomycotina</taxon>
        <taxon>Agaricomycetes</taxon>
        <taxon>Polyporales</taxon>
        <taxon>Polyporaceae</taxon>
        <taxon>Lentinus</taxon>
    </lineage>
</organism>
<reference evidence="1 2" key="1">
    <citation type="journal article" date="2018" name="Biotechnol. Biofuels">
        <title>Integrative visual omics of the white-rot fungus Polyporus brumalis exposes the biotechnological potential of its oxidative enzymes for delignifying raw plant biomass.</title>
        <authorList>
            <person name="Miyauchi S."/>
            <person name="Rancon A."/>
            <person name="Drula E."/>
            <person name="Hage H."/>
            <person name="Chaduli D."/>
            <person name="Favel A."/>
            <person name="Grisel S."/>
            <person name="Henrissat B."/>
            <person name="Herpoel-Gimbert I."/>
            <person name="Ruiz-Duenas F.J."/>
            <person name="Chevret D."/>
            <person name="Hainaut M."/>
            <person name="Lin J."/>
            <person name="Wang M."/>
            <person name="Pangilinan J."/>
            <person name="Lipzen A."/>
            <person name="Lesage-Meessen L."/>
            <person name="Navarro D."/>
            <person name="Riley R."/>
            <person name="Grigoriev I.V."/>
            <person name="Zhou S."/>
            <person name="Raouche S."/>
            <person name="Rosso M.N."/>
        </authorList>
    </citation>
    <scope>NUCLEOTIDE SEQUENCE [LARGE SCALE GENOMIC DNA]</scope>
    <source>
        <strain evidence="1 2">BRFM 1820</strain>
    </source>
</reference>
<name>A0A371CVQ0_9APHY</name>
<feature type="non-terminal residue" evidence="1">
    <location>
        <position position="274"/>
    </location>
</feature>
<dbReference type="OrthoDB" id="2754876at2759"/>
<gene>
    <name evidence="1" type="ORF">OH76DRAFT_1298084</name>
</gene>
<evidence type="ECO:0000313" key="1">
    <source>
        <dbReference type="EMBL" id="RDX44364.1"/>
    </source>
</evidence>
<dbReference type="STRING" id="139420.A0A371CVQ0"/>
<accession>A0A371CVQ0</accession>
<proteinExistence type="predicted"/>
<dbReference type="EMBL" id="KZ857451">
    <property type="protein sequence ID" value="RDX44364.1"/>
    <property type="molecule type" value="Genomic_DNA"/>
</dbReference>
<feature type="non-terminal residue" evidence="1">
    <location>
        <position position="1"/>
    </location>
</feature>
<dbReference type="Proteomes" id="UP000256964">
    <property type="component" value="Unassembled WGS sequence"/>
</dbReference>